<keyword evidence="7" id="KW-0624">Polysaccharide degradation</keyword>
<dbReference type="PANTHER" id="PTHR38050">
    <property type="match status" value="1"/>
</dbReference>
<dbReference type="OrthoDB" id="9767239at2"/>
<reference evidence="9" key="1">
    <citation type="submission" date="2019-09" db="EMBL/GenBank/DDBJ databases">
        <authorList>
            <person name="Li J."/>
        </authorList>
    </citation>
    <scope>NUCLEOTIDE SEQUENCE [LARGE SCALE GENOMIC DNA]</scope>
    <source>
        <strain evidence="9">JCM 14732</strain>
    </source>
</reference>
<dbReference type="GO" id="GO:0030600">
    <property type="term" value="F:feruloyl esterase activity"/>
    <property type="evidence" value="ECO:0007669"/>
    <property type="project" value="InterPro"/>
</dbReference>
<dbReference type="InterPro" id="IPR029058">
    <property type="entry name" value="AB_hydrolase_fold"/>
</dbReference>
<name>A0A5M4F9R5_9ACTN</name>
<keyword evidence="5" id="KW-0378">Hydrolase</keyword>
<protein>
    <recommendedName>
        <fullName evidence="11">Polyhydroxybutyrate depolymerase</fullName>
    </recommendedName>
</protein>
<dbReference type="EMBL" id="SDPQ02000004">
    <property type="protein sequence ID" value="KAA1394433.1"/>
    <property type="molecule type" value="Genomic_DNA"/>
</dbReference>
<feature type="signal peptide" evidence="8">
    <location>
        <begin position="1"/>
        <end position="31"/>
    </location>
</feature>
<proteinExistence type="predicted"/>
<dbReference type="PROSITE" id="PS51257">
    <property type="entry name" value="PROKAR_LIPOPROTEIN"/>
    <property type="match status" value="1"/>
</dbReference>
<dbReference type="Proteomes" id="UP000380867">
    <property type="component" value="Unassembled WGS sequence"/>
</dbReference>
<comment type="subcellular location">
    <subcellularLocation>
        <location evidence="1">Secreted</location>
    </subcellularLocation>
</comment>
<accession>A0A5M4F9R5</accession>
<keyword evidence="10" id="KW-1185">Reference proteome</keyword>
<dbReference type="Pfam" id="PF10503">
    <property type="entry name" value="Esterase_PHB"/>
    <property type="match status" value="1"/>
</dbReference>
<gene>
    <name evidence="9" type="ORF">ESP70_019770</name>
</gene>
<feature type="chain" id="PRO_5024298417" description="Polyhydroxybutyrate depolymerase" evidence="8">
    <location>
        <begin position="32"/>
        <end position="319"/>
    </location>
</feature>
<evidence type="ECO:0000256" key="6">
    <source>
        <dbReference type="ARBA" id="ARBA00023277"/>
    </source>
</evidence>
<evidence type="ECO:0000256" key="3">
    <source>
        <dbReference type="ARBA" id="ARBA00022651"/>
    </source>
</evidence>
<keyword evidence="2" id="KW-0964">Secreted</keyword>
<evidence type="ECO:0000256" key="5">
    <source>
        <dbReference type="ARBA" id="ARBA00022801"/>
    </source>
</evidence>
<organism evidence="9 10">
    <name type="scientific">Aeromicrobium ginsengisoli</name>
    <dbReference type="NCBI Taxonomy" id="363867"/>
    <lineage>
        <taxon>Bacteria</taxon>
        <taxon>Bacillati</taxon>
        <taxon>Actinomycetota</taxon>
        <taxon>Actinomycetes</taxon>
        <taxon>Propionibacteriales</taxon>
        <taxon>Nocardioidaceae</taxon>
        <taxon>Aeromicrobium</taxon>
    </lineage>
</organism>
<keyword evidence="4 8" id="KW-0732">Signal</keyword>
<comment type="caution">
    <text evidence="9">The sequence shown here is derived from an EMBL/GenBank/DDBJ whole genome shotgun (WGS) entry which is preliminary data.</text>
</comment>
<evidence type="ECO:0000313" key="9">
    <source>
        <dbReference type="EMBL" id="KAA1394433.1"/>
    </source>
</evidence>
<evidence type="ECO:0000256" key="2">
    <source>
        <dbReference type="ARBA" id="ARBA00022525"/>
    </source>
</evidence>
<keyword evidence="6" id="KW-0119">Carbohydrate metabolism</keyword>
<dbReference type="InterPro" id="IPR010126">
    <property type="entry name" value="Esterase_phb"/>
</dbReference>
<dbReference type="Gene3D" id="3.40.50.1820">
    <property type="entry name" value="alpha/beta hydrolase"/>
    <property type="match status" value="1"/>
</dbReference>
<dbReference type="AlphaFoldDB" id="A0A5M4F9R5"/>
<evidence type="ECO:0000256" key="8">
    <source>
        <dbReference type="SAM" id="SignalP"/>
    </source>
</evidence>
<keyword evidence="3" id="KW-0858">Xylan degradation</keyword>
<dbReference type="GO" id="GO:0005576">
    <property type="term" value="C:extracellular region"/>
    <property type="evidence" value="ECO:0007669"/>
    <property type="project" value="UniProtKB-SubCell"/>
</dbReference>
<evidence type="ECO:0000256" key="1">
    <source>
        <dbReference type="ARBA" id="ARBA00004613"/>
    </source>
</evidence>
<dbReference type="InterPro" id="IPR043595">
    <property type="entry name" value="FaeB/C/D"/>
</dbReference>
<evidence type="ECO:0008006" key="11">
    <source>
        <dbReference type="Google" id="ProtNLM"/>
    </source>
</evidence>
<sequence>MRHRVRAVRRLLVLAAIVALLAAGTASCGKADTIRKPGDECTPAKSLPSGSTQRTIESGGQLRHYLIHVPPGYDGSTRTPLVLLFHGLGGTPQGVIDTTSMAALADKNNAILVAPLARGRITEWDFKTPISQPTSDLAFVRNLVKEVKSDGCIDSSRVYAAGFSNGSVLALALACDGSTKFAAYGAVSGPYWNDSCRSSPPASIVYFHGLKDKTVPYAGGETVIGPLPPVNEVMASWASHDSCPAASATTTVSQHVRHFTWSKCKKGSDVNVYVVDNGGHRWPGGKPAPSGRVSGVMTQEIDASSLIWKFFDQHTAGGQ</sequence>
<dbReference type="SUPFAM" id="SSF53474">
    <property type="entry name" value="alpha/beta-Hydrolases"/>
    <property type="match status" value="1"/>
</dbReference>
<evidence type="ECO:0000313" key="10">
    <source>
        <dbReference type="Proteomes" id="UP000380867"/>
    </source>
</evidence>
<dbReference type="GO" id="GO:0045493">
    <property type="term" value="P:xylan catabolic process"/>
    <property type="evidence" value="ECO:0007669"/>
    <property type="project" value="UniProtKB-KW"/>
</dbReference>
<dbReference type="PANTHER" id="PTHR38050:SF2">
    <property type="entry name" value="FERULOYL ESTERASE C-RELATED"/>
    <property type="match status" value="1"/>
</dbReference>
<evidence type="ECO:0000256" key="4">
    <source>
        <dbReference type="ARBA" id="ARBA00022729"/>
    </source>
</evidence>
<evidence type="ECO:0000256" key="7">
    <source>
        <dbReference type="ARBA" id="ARBA00023326"/>
    </source>
</evidence>